<evidence type="ECO:0000256" key="1">
    <source>
        <dbReference type="ARBA" id="ARBA00004477"/>
    </source>
</evidence>
<protein>
    <recommendedName>
        <fullName evidence="3 9">Signal peptidase complex subunit 2</fullName>
    </recommendedName>
</protein>
<dbReference type="PANTHER" id="PTHR13085:SF0">
    <property type="entry name" value="SIGNAL PEPTIDASE COMPLEX SUBUNIT 2"/>
    <property type="match status" value="1"/>
</dbReference>
<comment type="similarity">
    <text evidence="2 9">Belongs to the SPCS2 family.</text>
</comment>
<dbReference type="GO" id="GO:0045047">
    <property type="term" value="P:protein targeting to ER"/>
    <property type="evidence" value="ECO:0007669"/>
    <property type="project" value="TreeGrafter"/>
</dbReference>
<evidence type="ECO:0000256" key="8">
    <source>
        <dbReference type="ARBA" id="ARBA00045608"/>
    </source>
</evidence>
<dbReference type="AlphaFoldDB" id="A0A1E7FG03"/>
<dbReference type="EMBL" id="KV784357">
    <property type="protein sequence ID" value="OEU17102.1"/>
    <property type="molecule type" value="Genomic_DNA"/>
</dbReference>
<keyword evidence="7 9" id="KW-0472">Membrane</keyword>
<organism evidence="10 12">
    <name type="scientific">Fragilariopsis cylindrus CCMP1102</name>
    <dbReference type="NCBI Taxonomy" id="635003"/>
    <lineage>
        <taxon>Eukaryota</taxon>
        <taxon>Sar</taxon>
        <taxon>Stramenopiles</taxon>
        <taxon>Ochrophyta</taxon>
        <taxon>Bacillariophyta</taxon>
        <taxon>Bacillariophyceae</taxon>
        <taxon>Bacillariophycidae</taxon>
        <taxon>Bacillariales</taxon>
        <taxon>Bacillariaceae</taxon>
        <taxon>Fragilariopsis</taxon>
    </lineage>
</organism>
<keyword evidence="6 9" id="KW-1133">Transmembrane helix</keyword>
<dbReference type="Pfam" id="PF06703">
    <property type="entry name" value="SPC25"/>
    <property type="match status" value="1"/>
</dbReference>
<dbReference type="EMBL" id="KV784357">
    <property type="protein sequence ID" value="OEU17126.1"/>
    <property type="molecule type" value="Genomic_DNA"/>
</dbReference>
<dbReference type="PANTHER" id="PTHR13085">
    <property type="entry name" value="MICROSOMAL SIGNAL PEPTIDASE 25 KDA SUBUNIT"/>
    <property type="match status" value="1"/>
</dbReference>
<feature type="transmembrane region" description="Helical" evidence="9">
    <location>
        <begin position="66"/>
        <end position="89"/>
    </location>
</feature>
<evidence type="ECO:0000256" key="7">
    <source>
        <dbReference type="ARBA" id="ARBA00023136"/>
    </source>
</evidence>
<reference evidence="10 12" key="1">
    <citation type="submission" date="2016-09" db="EMBL/GenBank/DDBJ databases">
        <title>Extensive genetic diversity and differential bi-allelic expression allows diatom success in the polar Southern Ocean.</title>
        <authorList>
            <consortium name="DOE Joint Genome Institute"/>
            <person name="Mock T."/>
            <person name="Otillar R.P."/>
            <person name="Strauss J."/>
            <person name="Dupont C."/>
            <person name="Frickenhaus S."/>
            <person name="Maumus F."/>
            <person name="Mcmullan M."/>
            <person name="Sanges R."/>
            <person name="Schmutz J."/>
            <person name="Toseland A."/>
            <person name="Valas R."/>
            <person name="Veluchamy A."/>
            <person name="Ward B.J."/>
            <person name="Allen A."/>
            <person name="Barry K."/>
            <person name="Falciatore A."/>
            <person name="Ferrante M."/>
            <person name="Fortunato A.E."/>
            <person name="Gloeckner G."/>
            <person name="Gruber A."/>
            <person name="Hipkin R."/>
            <person name="Janech M."/>
            <person name="Kroth P."/>
            <person name="Leese F."/>
            <person name="Lindquist E."/>
            <person name="Lyon B.R."/>
            <person name="Martin J."/>
            <person name="Mayer C."/>
            <person name="Parker M."/>
            <person name="Quesneville H."/>
            <person name="Raymond J."/>
            <person name="Uhlig C."/>
            <person name="Valentin K.U."/>
            <person name="Worden A.Z."/>
            <person name="Armbrust E.V."/>
            <person name="Bowler C."/>
            <person name="Green B."/>
            <person name="Moulton V."/>
            <person name="Van Oosterhout C."/>
            <person name="Grigoriev I."/>
        </authorList>
    </citation>
    <scope>NUCLEOTIDE SEQUENCE [LARGE SCALE GENOMIC DNA]</scope>
    <source>
        <strain evidence="10 12">CCMP1102</strain>
    </source>
</reference>
<dbReference type="GO" id="GO:0005787">
    <property type="term" value="C:signal peptidase complex"/>
    <property type="evidence" value="ECO:0007669"/>
    <property type="project" value="UniProtKB-UniRule"/>
</dbReference>
<sequence length="213" mass="24556">MELLQVDVGDMIKVKQILDETVAATVLEQIDEDYHFDNFKLLLMAIACAFAMVAQFAPLPFPESRIVIGVCCASYFVLSTVLQLITTIIDQDCILLTRPLPKDGKKDDPNDIDIIGRTIFRKSPKDIKNKDLFGYGVRVRSQFERFSEWYTVILEFEQKKDTPCVEQKWSVGQFFDTEGMFDEIGLQMEVEKLYRRLEDADYDIKSAAEKKKD</sequence>
<keyword evidence="12" id="KW-1185">Reference proteome</keyword>
<dbReference type="KEGG" id="fcy:FRACYDRAFT_225111"/>
<evidence type="ECO:0000313" key="10">
    <source>
        <dbReference type="EMBL" id="OEU17102.1"/>
    </source>
</evidence>
<evidence type="ECO:0000313" key="11">
    <source>
        <dbReference type="EMBL" id="OEU17126.1"/>
    </source>
</evidence>
<name>A0A1E7FG03_9STRA</name>
<evidence type="ECO:0000256" key="2">
    <source>
        <dbReference type="ARBA" id="ARBA00007324"/>
    </source>
</evidence>
<evidence type="ECO:0000256" key="4">
    <source>
        <dbReference type="ARBA" id="ARBA00022692"/>
    </source>
</evidence>
<gene>
    <name evidence="11" type="ORF">FRACYDRAFT_183888</name>
    <name evidence="10" type="ORF">FRACYDRAFT_225111</name>
</gene>
<dbReference type="KEGG" id="fcy:FRACYDRAFT_183888"/>
<dbReference type="Proteomes" id="UP000095751">
    <property type="component" value="Unassembled WGS sequence"/>
</dbReference>
<keyword evidence="4 9" id="KW-0812">Transmembrane</keyword>
<evidence type="ECO:0000256" key="3">
    <source>
        <dbReference type="ARBA" id="ARBA00017057"/>
    </source>
</evidence>
<evidence type="ECO:0000256" key="5">
    <source>
        <dbReference type="ARBA" id="ARBA00022824"/>
    </source>
</evidence>
<evidence type="ECO:0000256" key="9">
    <source>
        <dbReference type="RuleBase" id="RU368033"/>
    </source>
</evidence>
<comment type="subcellular location">
    <subcellularLocation>
        <location evidence="1 9">Endoplasmic reticulum membrane</location>
        <topology evidence="1 9">Multi-pass membrane protein</topology>
    </subcellularLocation>
</comment>
<dbReference type="OrthoDB" id="29558at2759"/>
<evidence type="ECO:0000313" key="12">
    <source>
        <dbReference type="Proteomes" id="UP000095751"/>
    </source>
</evidence>
<proteinExistence type="inferred from homology"/>
<comment type="function">
    <text evidence="8 9">Component of the signal peptidase complex (SPC) which catalyzes the cleavage of N-terminal signal sequences from nascent proteins as they are translocated into the lumen of the endoplasmic reticulum. Enhances the enzymatic activity of SPC and facilitates the interactions between different components of the translocation site.</text>
</comment>
<feature type="transmembrane region" description="Helical" evidence="9">
    <location>
        <begin position="41"/>
        <end position="59"/>
    </location>
</feature>
<evidence type="ECO:0000256" key="6">
    <source>
        <dbReference type="ARBA" id="ARBA00022989"/>
    </source>
</evidence>
<keyword evidence="5 9" id="KW-0256">Endoplasmic reticulum</keyword>
<dbReference type="GO" id="GO:0006465">
    <property type="term" value="P:signal peptide processing"/>
    <property type="evidence" value="ECO:0007669"/>
    <property type="project" value="UniProtKB-UniRule"/>
</dbReference>
<accession>A0A1E7FG03</accession>
<dbReference type="GO" id="GO:0008233">
    <property type="term" value="F:peptidase activity"/>
    <property type="evidence" value="ECO:0007669"/>
    <property type="project" value="UniProtKB-UniRule"/>
</dbReference>
<dbReference type="InterPro" id="IPR009582">
    <property type="entry name" value="Spc2/SPCS2"/>
</dbReference>